<keyword evidence="6" id="KW-1185">Reference proteome</keyword>
<comment type="caution">
    <text evidence="5">The sequence shown here is derived from an EMBL/GenBank/DDBJ whole genome shotgun (WGS) entry which is preliminary data.</text>
</comment>
<feature type="region of interest" description="Disordered" evidence="1">
    <location>
        <begin position="582"/>
        <end position="615"/>
    </location>
</feature>
<dbReference type="SMART" id="SM00267">
    <property type="entry name" value="GGDEF"/>
    <property type="match status" value="1"/>
</dbReference>
<sequence length="615" mass="66126">MGTQTMWRPIAATLFALLACAVAPGALARNILDLDTERQPARLLDWGDYFIDADGKLAAQQVLGQPHDFQPTPLNSAYPLQPNQVLWIKFAVPATPDDQKWYVKLPSPGLDSAILYTQGADRGWNAQGSGDTLPVARWPIPHLYPVLPLTVSAADPTWYMLRIQASEGFFAPIEFISEARLSLEVQRRSLFYGMCFGLLAMGALFALATSLALRDTAYLWFGIWAAMASLALMSAVGIAGLHLWPLNARWNDSAPYVLSVGSLAPLLVFVAQALLLRERSPSVFAAMLVTAGCAAAATLGTYALTGTARLYMCLAIGLAAATAIVGAGWWSRRHGNRFGTRIVLALAPLLVAFPVHALGLLQWPLPGVDDSIIAVAALGLSASATYLLLSLRSQERRDHRRRIAQLAEIDPTTGLVNEAVFAARARSLIAQAERFGHQSVIALVDISNFGDMRREFGRKRCVELLLRLSDRLTSMLRNVDTLARMGDSRYGVLVEGPLASSRARAFAAKVIANCIGPLAGLPQGMLPKPKVAVALVPEHGRDVQEVLATLDRLLNEARQDAVRNIIIAPPAAAGASPRAMVMTPTVPQGPDTVSSAPTVPSAPLSHHSDLDEVDA</sequence>
<dbReference type="PANTHER" id="PTHR33121:SF70">
    <property type="entry name" value="SIGNALING PROTEIN YKOW"/>
    <property type="match status" value="1"/>
</dbReference>
<evidence type="ECO:0000313" key="6">
    <source>
        <dbReference type="Proteomes" id="UP000596827"/>
    </source>
</evidence>
<keyword evidence="2" id="KW-1133">Transmembrane helix</keyword>
<evidence type="ECO:0000256" key="3">
    <source>
        <dbReference type="SAM" id="SignalP"/>
    </source>
</evidence>
<evidence type="ECO:0000256" key="1">
    <source>
        <dbReference type="SAM" id="MobiDB-lite"/>
    </source>
</evidence>
<dbReference type="InterPro" id="IPR011622">
    <property type="entry name" value="7TMR_DISM_rcpt_extracell_dom2"/>
</dbReference>
<dbReference type="Gene3D" id="3.30.70.270">
    <property type="match status" value="1"/>
</dbReference>
<dbReference type="SUPFAM" id="SSF55073">
    <property type="entry name" value="Nucleotide cyclase"/>
    <property type="match status" value="1"/>
</dbReference>
<feature type="transmembrane region" description="Helical" evidence="2">
    <location>
        <begin position="283"/>
        <end position="303"/>
    </location>
</feature>
<dbReference type="PROSITE" id="PS50887">
    <property type="entry name" value="GGDEF"/>
    <property type="match status" value="1"/>
</dbReference>
<keyword evidence="2" id="KW-0812">Transmembrane</keyword>
<protein>
    <submittedName>
        <fullName evidence="5">Diguanylate cyclase</fullName>
    </submittedName>
</protein>
<keyword evidence="3" id="KW-0732">Signal</keyword>
<proteinExistence type="predicted"/>
<dbReference type="RefSeq" id="WP_187081647.1">
    <property type="nucleotide sequence ID" value="NZ_JACORU010000004.1"/>
</dbReference>
<dbReference type="NCBIfam" id="TIGR00254">
    <property type="entry name" value="GGDEF"/>
    <property type="match status" value="1"/>
</dbReference>
<name>A0A923M9D0_9BURK</name>
<feature type="transmembrane region" description="Helical" evidence="2">
    <location>
        <begin position="371"/>
        <end position="391"/>
    </location>
</feature>
<dbReference type="GO" id="GO:0071111">
    <property type="term" value="F:cyclic-guanylate-specific phosphodiesterase activity"/>
    <property type="evidence" value="ECO:0007669"/>
    <property type="project" value="InterPro"/>
</dbReference>
<dbReference type="InterPro" id="IPR011623">
    <property type="entry name" value="7TMR_DISM_rcpt_extracell_dom1"/>
</dbReference>
<dbReference type="PANTHER" id="PTHR33121">
    <property type="entry name" value="CYCLIC DI-GMP PHOSPHODIESTERASE PDEF"/>
    <property type="match status" value="1"/>
</dbReference>
<dbReference type="InterPro" id="IPR000160">
    <property type="entry name" value="GGDEF_dom"/>
</dbReference>
<keyword evidence="2" id="KW-0472">Membrane</keyword>
<feature type="chain" id="PRO_5037134850" evidence="3">
    <location>
        <begin position="29"/>
        <end position="615"/>
    </location>
</feature>
<dbReference type="EMBL" id="JACORU010000004">
    <property type="protein sequence ID" value="MBC5765164.1"/>
    <property type="molecule type" value="Genomic_DNA"/>
</dbReference>
<feature type="transmembrane region" description="Helical" evidence="2">
    <location>
        <begin position="256"/>
        <end position="276"/>
    </location>
</feature>
<feature type="transmembrane region" description="Helical" evidence="2">
    <location>
        <begin position="342"/>
        <end position="365"/>
    </location>
</feature>
<evidence type="ECO:0000256" key="2">
    <source>
        <dbReference type="SAM" id="Phobius"/>
    </source>
</evidence>
<dbReference type="Pfam" id="PF07696">
    <property type="entry name" value="7TMR-DISMED2"/>
    <property type="match status" value="1"/>
</dbReference>
<accession>A0A923M9D0</accession>
<dbReference type="InterPro" id="IPR050706">
    <property type="entry name" value="Cyclic-di-GMP_PDE-like"/>
</dbReference>
<dbReference type="Gene3D" id="2.60.40.2380">
    <property type="match status" value="1"/>
</dbReference>
<organism evidence="5 6">
    <name type="scientific">Ramlibacter albus</name>
    <dbReference type="NCBI Taxonomy" id="2079448"/>
    <lineage>
        <taxon>Bacteria</taxon>
        <taxon>Pseudomonadati</taxon>
        <taxon>Pseudomonadota</taxon>
        <taxon>Betaproteobacteria</taxon>
        <taxon>Burkholderiales</taxon>
        <taxon>Comamonadaceae</taxon>
        <taxon>Ramlibacter</taxon>
    </lineage>
</organism>
<feature type="domain" description="GGDEF" evidence="4">
    <location>
        <begin position="437"/>
        <end position="571"/>
    </location>
</feature>
<feature type="transmembrane region" description="Helical" evidence="2">
    <location>
        <begin position="218"/>
        <end position="244"/>
    </location>
</feature>
<evidence type="ECO:0000313" key="5">
    <source>
        <dbReference type="EMBL" id="MBC5765164.1"/>
    </source>
</evidence>
<reference evidence="5" key="1">
    <citation type="submission" date="2020-08" db="EMBL/GenBank/DDBJ databases">
        <title>Ramlibacter sp. GTP1 16S ribosomal RNA gene genome sequencing and assembly.</title>
        <authorList>
            <person name="Kang M."/>
        </authorList>
    </citation>
    <scope>NUCLEOTIDE SEQUENCE</scope>
    <source>
        <strain evidence="5">GTP1</strain>
    </source>
</reference>
<feature type="transmembrane region" description="Helical" evidence="2">
    <location>
        <begin position="190"/>
        <end position="211"/>
    </location>
</feature>
<gene>
    <name evidence="5" type="ORF">H8R02_11920</name>
</gene>
<dbReference type="AlphaFoldDB" id="A0A923M9D0"/>
<dbReference type="Proteomes" id="UP000596827">
    <property type="component" value="Unassembled WGS sequence"/>
</dbReference>
<dbReference type="Pfam" id="PF00990">
    <property type="entry name" value="GGDEF"/>
    <property type="match status" value="1"/>
</dbReference>
<feature type="signal peptide" evidence="3">
    <location>
        <begin position="1"/>
        <end position="28"/>
    </location>
</feature>
<dbReference type="InterPro" id="IPR029787">
    <property type="entry name" value="Nucleotide_cyclase"/>
</dbReference>
<feature type="compositionally biased region" description="Basic and acidic residues" evidence="1">
    <location>
        <begin position="606"/>
        <end position="615"/>
    </location>
</feature>
<feature type="transmembrane region" description="Helical" evidence="2">
    <location>
        <begin position="309"/>
        <end position="330"/>
    </location>
</feature>
<dbReference type="Pfam" id="PF07695">
    <property type="entry name" value="7TMR-DISM_7TM"/>
    <property type="match status" value="1"/>
</dbReference>
<dbReference type="InterPro" id="IPR043128">
    <property type="entry name" value="Rev_trsase/Diguanyl_cyclase"/>
</dbReference>
<evidence type="ECO:0000259" key="4">
    <source>
        <dbReference type="PROSITE" id="PS50887"/>
    </source>
</evidence>